<dbReference type="PROSITE" id="PS00487">
    <property type="entry name" value="IMP_DH_GMP_RED"/>
    <property type="match status" value="1"/>
</dbReference>
<dbReference type="SUPFAM" id="SSF54631">
    <property type="entry name" value="CBS-domain pair"/>
    <property type="match status" value="1"/>
</dbReference>
<dbReference type="InterPro" id="IPR000644">
    <property type="entry name" value="CBS_dom"/>
</dbReference>
<evidence type="ECO:0000256" key="19">
    <source>
        <dbReference type="RuleBase" id="RU003928"/>
    </source>
</evidence>
<dbReference type="PIRSF" id="PIRSF000130">
    <property type="entry name" value="IMPDH"/>
    <property type="match status" value="1"/>
</dbReference>
<dbReference type="FunFam" id="3.20.20.70:FF:000003">
    <property type="entry name" value="GMP reductase"/>
    <property type="match status" value="1"/>
</dbReference>
<gene>
    <name evidence="13" type="primary">guaB</name>
    <name evidence="21" type="ORF">XE03_1706</name>
</gene>
<dbReference type="Pfam" id="PF00571">
    <property type="entry name" value="CBS"/>
    <property type="match status" value="2"/>
</dbReference>
<dbReference type="PATRIC" id="fig|1635277.3.peg.1373"/>
<dbReference type="GO" id="GO:0046872">
    <property type="term" value="F:metal ion binding"/>
    <property type="evidence" value="ECO:0007669"/>
    <property type="project" value="UniProtKB-UniRule"/>
</dbReference>
<comment type="pathway">
    <text evidence="13 19">Purine metabolism; XMP biosynthesis via de novo pathway; XMP from IMP: step 1/1.</text>
</comment>
<feature type="binding site" evidence="13">
    <location>
        <begin position="355"/>
        <end position="356"/>
    </location>
    <ligand>
        <name>IMP</name>
        <dbReference type="ChEBI" id="CHEBI:58053"/>
    </ligand>
</feature>
<evidence type="ECO:0000256" key="18">
    <source>
        <dbReference type="RuleBase" id="RU003927"/>
    </source>
</evidence>
<evidence type="ECO:0000259" key="20">
    <source>
        <dbReference type="PROSITE" id="PS51371"/>
    </source>
</evidence>
<dbReference type="SMART" id="SM01240">
    <property type="entry name" value="IMPDH"/>
    <property type="match status" value="1"/>
</dbReference>
<evidence type="ECO:0000256" key="8">
    <source>
        <dbReference type="ARBA" id="ARBA00022958"/>
    </source>
</evidence>
<dbReference type="HAMAP" id="MF_01964">
    <property type="entry name" value="IMPDH"/>
    <property type="match status" value="1"/>
</dbReference>
<dbReference type="SUPFAM" id="SSF51412">
    <property type="entry name" value="Inosine monophosphate dehydrogenase (IMPDH)"/>
    <property type="match status" value="1"/>
</dbReference>
<feature type="active site" description="Proton acceptor" evidence="13 14">
    <location>
        <position position="395"/>
    </location>
</feature>
<comment type="catalytic activity">
    <reaction evidence="12 13 19">
        <text>IMP + NAD(+) + H2O = XMP + NADH + H(+)</text>
        <dbReference type="Rhea" id="RHEA:11708"/>
        <dbReference type="ChEBI" id="CHEBI:15377"/>
        <dbReference type="ChEBI" id="CHEBI:15378"/>
        <dbReference type="ChEBI" id="CHEBI:57464"/>
        <dbReference type="ChEBI" id="CHEBI:57540"/>
        <dbReference type="ChEBI" id="CHEBI:57945"/>
        <dbReference type="ChEBI" id="CHEBI:58053"/>
        <dbReference type="EC" id="1.1.1.205"/>
    </reaction>
</comment>
<evidence type="ECO:0000313" key="21">
    <source>
        <dbReference type="EMBL" id="KUK86114.1"/>
    </source>
</evidence>
<evidence type="ECO:0000256" key="10">
    <source>
        <dbReference type="ARBA" id="ARBA00023027"/>
    </source>
</evidence>
<dbReference type="GO" id="GO:0003938">
    <property type="term" value="F:IMP dehydrogenase activity"/>
    <property type="evidence" value="ECO:0007669"/>
    <property type="project" value="UniProtKB-UniRule"/>
</dbReference>
<feature type="binding site" evidence="13">
    <location>
        <position position="243"/>
    </location>
    <ligand>
        <name>NAD(+)</name>
        <dbReference type="ChEBI" id="CHEBI:57540"/>
    </ligand>
</feature>
<feature type="binding site" evidence="15">
    <location>
        <begin position="243"/>
        <end position="245"/>
    </location>
    <ligand>
        <name>NAD(+)</name>
        <dbReference type="ChEBI" id="CHEBI:57540"/>
    </ligand>
</feature>
<comment type="cofactor">
    <cofactor evidence="1 13">
        <name>K(+)</name>
        <dbReference type="ChEBI" id="CHEBI:29103"/>
    </cofactor>
</comment>
<evidence type="ECO:0000256" key="11">
    <source>
        <dbReference type="ARBA" id="ARBA00023122"/>
    </source>
</evidence>
<proteinExistence type="inferred from homology"/>
<evidence type="ECO:0000256" key="6">
    <source>
        <dbReference type="ARBA" id="ARBA00022749"/>
    </source>
</evidence>
<evidence type="ECO:0000256" key="5">
    <source>
        <dbReference type="ARBA" id="ARBA00022737"/>
    </source>
</evidence>
<keyword evidence="8 13" id="KW-0630">Potassium</keyword>
<dbReference type="InterPro" id="IPR013785">
    <property type="entry name" value="Aldolase_TIM"/>
</dbReference>
<dbReference type="InterPro" id="IPR046342">
    <property type="entry name" value="CBS_dom_sf"/>
</dbReference>
<dbReference type="CDD" id="cd00381">
    <property type="entry name" value="IMPDH"/>
    <property type="match status" value="1"/>
</dbReference>
<dbReference type="Proteomes" id="UP000053467">
    <property type="component" value="Unassembled WGS sequence"/>
</dbReference>
<evidence type="ECO:0000256" key="4">
    <source>
        <dbReference type="ARBA" id="ARBA00022723"/>
    </source>
</evidence>
<dbReference type="NCBIfam" id="TIGR01302">
    <property type="entry name" value="IMP_dehydrog"/>
    <property type="match status" value="1"/>
</dbReference>
<feature type="binding site" evidence="13">
    <location>
        <position position="461"/>
    </location>
    <ligand>
        <name>K(+)</name>
        <dbReference type="ChEBI" id="CHEBI:29103"/>
        <note>ligand shared between two tetrameric partners</note>
    </ligand>
</feature>
<feature type="domain" description="CBS" evidence="20">
    <location>
        <begin position="149"/>
        <end position="209"/>
    </location>
</feature>
<keyword evidence="7 13" id="KW-0658">Purine biosynthesis</keyword>
<dbReference type="PANTHER" id="PTHR11911:SF111">
    <property type="entry name" value="INOSINE-5'-MONOPHOSPHATE DEHYDROGENASE"/>
    <property type="match status" value="1"/>
</dbReference>
<dbReference type="GO" id="GO:0006183">
    <property type="term" value="P:GTP biosynthetic process"/>
    <property type="evidence" value="ECO:0007669"/>
    <property type="project" value="TreeGrafter"/>
</dbReference>
<feature type="binding site" description="in other chain" evidence="13 16">
    <location>
        <position position="296"/>
    </location>
    <ligand>
        <name>K(+)</name>
        <dbReference type="ChEBI" id="CHEBI:29103"/>
        <note>ligand shared between two tetrameric partners</note>
    </ligand>
</feature>
<evidence type="ECO:0000256" key="1">
    <source>
        <dbReference type="ARBA" id="ARBA00001958"/>
    </source>
</evidence>
<dbReference type="InterPro" id="IPR015875">
    <property type="entry name" value="IMP_DH/GMP_Rdtase_CS"/>
</dbReference>
<name>A0A101I0F8_UNCT6</name>
<dbReference type="InterPro" id="IPR001093">
    <property type="entry name" value="IMP_DH_GMPRt"/>
</dbReference>
<dbReference type="GO" id="GO:0000166">
    <property type="term" value="F:nucleotide binding"/>
    <property type="evidence" value="ECO:0007669"/>
    <property type="project" value="UniProtKB-UniRule"/>
</dbReference>
<evidence type="ECO:0000256" key="2">
    <source>
        <dbReference type="ARBA" id="ARBA00005502"/>
    </source>
</evidence>
<feature type="binding site" evidence="13">
    <location>
        <position position="463"/>
    </location>
    <ligand>
        <name>K(+)</name>
        <dbReference type="ChEBI" id="CHEBI:29103"/>
        <note>ligand shared between two tetrameric partners</note>
    </ligand>
</feature>
<keyword evidence="6 13" id="KW-0332">GMP biosynthesis</keyword>
<comment type="subunit">
    <text evidence="3 13">Homotetramer.</text>
</comment>
<comment type="activity regulation">
    <text evidence="13">Mycophenolic acid (MPA) is a non-competitive inhibitor that prevents formation of the closed enzyme conformation by binding to the same site as the amobile flap. In contrast, mizoribine monophosphate (MZP) is a competitive inhibitor that induces the closed conformation. MPA is a potent inhibitor of mammalian IMPDHs but a poor inhibitor of the bacterial enzymes. MZP is a more potent inhibitor of bacterial IMPDH.</text>
</comment>
<feature type="binding site" description="in other chain" evidence="13 16">
    <location>
        <position position="299"/>
    </location>
    <ligand>
        <name>K(+)</name>
        <dbReference type="ChEBI" id="CHEBI:29103"/>
        <note>ligand shared between two tetrameric partners</note>
    </ligand>
</feature>
<dbReference type="Pfam" id="PF00478">
    <property type="entry name" value="IMPDH"/>
    <property type="match status" value="1"/>
</dbReference>
<feature type="binding site" evidence="13">
    <location>
        <position position="297"/>
    </location>
    <ligand>
        <name>IMP</name>
        <dbReference type="ChEBI" id="CHEBI:58053"/>
    </ligand>
</feature>
<feature type="active site" description="Thioimidate intermediate" evidence="13 14">
    <location>
        <position position="299"/>
    </location>
</feature>
<evidence type="ECO:0000256" key="9">
    <source>
        <dbReference type="ARBA" id="ARBA00023002"/>
    </source>
</evidence>
<reference evidence="22" key="1">
    <citation type="journal article" date="2015" name="MBio">
        <title>Genome-Resolved Metagenomic Analysis Reveals Roles for Candidate Phyla and Other Microbial Community Members in Biogeochemical Transformations in Oil Reservoirs.</title>
        <authorList>
            <person name="Hu P."/>
            <person name="Tom L."/>
            <person name="Singh A."/>
            <person name="Thomas B.C."/>
            <person name="Baker B.J."/>
            <person name="Piceno Y.M."/>
            <person name="Andersen G.L."/>
            <person name="Banfield J.F."/>
        </authorList>
    </citation>
    <scope>NUCLEOTIDE SEQUENCE [LARGE SCALE GENOMIC DNA]</scope>
</reference>
<dbReference type="PANTHER" id="PTHR11911">
    <property type="entry name" value="INOSINE-5-MONOPHOSPHATE DEHYDROGENASE RELATED"/>
    <property type="match status" value="1"/>
</dbReference>
<dbReference type="UniPathway" id="UPA00601">
    <property type="reaction ID" value="UER00295"/>
</dbReference>
<dbReference type="PROSITE" id="PS51371">
    <property type="entry name" value="CBS"/>
    <property type="match status" value="2"/>
</dbReference>
<keyword evidence="4 13" id="KW-0479">Metal-binding</keyword>
<evidence type="ECO:0000256" key="17">
    <source>
        <dbReference type="PROSITE-ProRule" id="PRU00703"/>
    </source>
</evidence>
<dbReference type="SMART" id="SM00116">
    <property type="entry name" value="CBS"/>
    <property type="match status" value="2"/>
</dbReference>
<feature type="binding site" evidence="13">
    <location>
        <begin position="332"/>
        <end position="334"/>
    </location>
    <ligand>
        <name>IMP</name>
        <dbReference type="ChEBI" id="CHEBI:58053"/>
    </ligand>
</feature>
<evidence type="ECO:0000256" key="14">
    <source>
        <dbReference type="PIRSR" id="PIRSR000130-1"/>
    </source>
</evidence>
<dbReference type="EMBL" id="LGGX01000028">
    <property type="protein sequence ID" value="KUK86114.1"/>
    <property type="molecule type" value="Genomic_DNA"/>
</dbReference>
<organism evidence="21 22">
    <name type="scientific">candidate division TA06 bacterium 34_109</name>
    <dbReference type="NCBI Taxonomy" id="1635277"/>
    <lineage>
        <taxon>Bacteria</taxon>
        <taxon>Bacteria division TA06</taxon>
    </lineage>
</organism>
<dbReference type="EC" id="1.1.1.205" evidence="13 19"/>
<evidence type="ECO:0000256" key="16">
    <source>
        <dbReference type="PIRSR" id="PIRSR000130-4"/>
    </source>
</evidence>
<feature type="binding site" description="in other chain" evidence="13 16">
    <location>
        <position position="294"/>
    </location>
    <ligand>
        <name>K(+)</name>
        <dbReference type="ChEBI" id="CHEBI:29103"/>
        <note>ligand shared between two tetrameric partners</note>
    </ligand>
</feature>
<keyword evidence="10 13" id="KW-0520">NAD</keyword>
<feature type="binding site" evidence="13">
    <location>
        <begin position="379"/>
        <end position="383"/>
    </location>
    <ligand>
        <name>IMP</name>
        <dbReference type="ChEBI" id="CHEBI:58053"/>
    </ligand>
</feature>
<feature type="binding site" evidence="13">
    <location>
        <position position="407"/>
    </location>
    <ligand>
        <name>IMP</name>
        <dbReference type="ChEBI" id="CHEBI:58053"/>
    </ligand>
</feature>
<keyword evidence="9 13" id="KW-0560">Oxidoreductase</keyword>
<evidence type="ECO:0000256" key="12">
    <source>
        <dbReference type="ARBA" id="ARBA00048028"/>
    </source>
</evidence>
<comment type="similarity">
    <text evidence="2 13 18">Belongs to the IMPDH/GMPR family.</text>
</comment>
<sequence length="480" mass="51913">MKEGLTFDDVLLVPQYSEVLPKDILLKTELTKNISLNIPIISAAMDTVTESSMAIEIAKEGGLGIIHKNMSVKQQSEEVKKVKRYESGMIQDPLTLSPDQTIGDAKKYMKDYNLSGLPVVDEKKRLVGILTKRDILFEENMNVKVKERMTSKDLVVAKKGINLKKAKEIFREKRIEKLPVVDDSNHLIGLITIKDILNLVEHPFACKDKLGRLRVGAAIGVTADSLERAEKLVEAGVDIIVIDSAHGDSKNVISKVKEIKKRFKIDVIAGNVATKDGAKHLIDAGVDGVKVGIGPGSICTTRVIAGVGVPQLSAIMDVKTATSSNKIPLIADGGIVYSGDIVKALAAGADVVMIGGLLAGTDEAPGETVIMDGRKFKVYRGMGSIDAMLAGSKDRYFQDDAQKLVPEGIVARVPYKGKVSEVLFQLVGGIRSGMGYCGAKDIKDLQKKANFVKISYASVKENHPHNVIISKEAPNYEGPK</sequence>
<evidence type="ECO:0000256" key="15">
    <source>
        <dbReference type="PIRSR" id="PIRSR000130-3"/>
    </source>
</evidence>
<comment type="function">
    <text evidence="13">Catalyzes the conversion of inosine 5'-phosphate (IMP) to xanthosine 5'-phosphate (XMP), the first committed and rate-limiting step in the de novo synthesis of guanine nucleotides, and therefore plays an important role in the regulation of cell growth.</text>
</comment>
<feature type="binding site" evidence="13 15">
    <location>
        <begin position="292"/>
        <end position="294"/>
    </location>
    <ligand>
        <name>NAD(+)</name>
        <dbReference type="ChEBI" id="CHEBI:57540"/>
    </ligand>
</feature>
<accession>A0A101I0F8</accession>
<protein>
    <recommendedName>
        <fullName evidence="13 19">Inosine-5'-monophosphate dehydrogenase</fullName>
        <shortName evidence="13">IMP dehydrogenase</shortName>
        <shortName evidence="13">IMPD</shortName>
        <shortName evidence="13">IMPDH</shortName>
        <ecNumber evidence="13 19">1.1.1.205</ecNumber>
    </recommendedName>
</protein>
<comment type="caution">
    <text evidence="13">Lacks conserved residue(s) required for the propagation of feature annotation.</text>
</comment>
<keyword evidence="5" id="KW-0677">Repeat</keyword>
<keyword evidence="11 17" id="KW-0129">CBS domain</keyword>
<comment type="caution">
    <text evidence="21">The sequence shown here is derived from an EMBL/GenBank/DDBJ whole genome shotgun (WGS) entry which is preliminary data.</text>
</comment>
<dbReference type="AlphaFoldDB" id="A0A101I0F8"/>
<evidence type="ECO:0000256" key="7">
    <source>
        <dbReference type="ARBA" id="ARBA00022755"/>
    </source>
</evidence>
<evidence type="ECO:0000256" key="3">
    <source>
        <dbReference type="ARBA" id="ARBA00011881"/>
    </source>
</evidence>
<evidence type="ECO:0000256" key="13">
    <source>
        <dbReference type="HAMAP-Rule" id="MF_01964"/>
    </source>
</evidence>
<dbReference type="CDD" id="cd04601">
    <property type="entry name" value="CBS_pair_IMPDH"/>
    <property type="match status" value="1"/>
</dbReference>
<dbReference type="InterPro" id="IPR005990">
    <property type="entry name" value="IMP_DH"/>
</dbReference>
<dbReference type="Gene3D" id="3.20.20.70">
    <property type="entry name" value="Aldolase class I"/>
    <property type="match status" value="1"/>
</dbReference>
<evidence type="ECO:0000313" key="22">
    <source>
        <dbReference type="Proteomes" id="UP000053467"/>
    </source>
</evidence>
<feature type="domain" description="CBS" evidence="20">
    <location>
        <begin position="89"/>
        <end position="145"/>
    </location>
</feature>
<dbReference type="GO" id="GO:0006177">
    <property type="term" value="P:GMP biosynthetic process"/>
    <property type="evidence" value="ECO:0007669"/>
    <property type="project" value="UniProtKB-UniRule"/>
</dbReference>